<organism evidence="1 2">
    <name type="scientific">Muribaculum caecicola</name>
    <dbReference type="NCBI Taxonomy" id="3038144"/>
    <lineage>
        <taxon>Bacteria</taxon>
        <taxon>Pseudomonadati</taxon>
        <taxon>Bacteroidota</taxon>
        <taxon>Bacteroidia</taxon>
        <taxon>Bacteroidales</taxon>
        <taxon>Muribaculaceae</taxon>
        <taxon>Muribaculum</taxon>
    </lineage>
</organism>
<reference evidence="1" key="1">
    <citation type="submission" date="2019-04" db="EMBL/GenBank/DDBJ databases">
        <title>Microbes associate with the intestines of laboratory mice.</title>
        <authorList>
            <person name="Navarre W."/>
            <person name="Wong E."/>
            <person name="Huang K.C."/>
            <person name="Tropini C."/>
            <person name="Ng K."/>
            <person name="Yu B."/>
        </authorList>
    </citation>
    <scope>NUCLEOTIDE SEQUENCE</scope>
    <source>
        <strain evidence="1">NM86_A22</strain>
    </source>
</reference>
<keyword evidence="2" id="KW-1185">Reference proteome</keyword>
<dbReference type="Proteomes" id="UP000305401">
    <property type="component" value="Unassembled WGS sequence"/>
</dbReference>
<gene>
    <name evidence="1" type="ORF">E5990_01405</name>
</gene>
<name>A0AC61S8I4_9BACT</name>
<dbReference type="EMBL" id="SSTG01000007">
    <property type="protein sequence ID" value="THG54958.1"/>
    <property type="molecule type" value="Genomic_DNA"/>
</dbReference>
<sequence>MIDFLTELDTDILLAINGFRLKALDQFMFLLSSKLVWVPLYVVALVLVIRLYGWRSGLLIAAGAGLAVCLADQACSSLIRPLVERMRPSNPLNPVSSMVQLVNGYHGGRYGFPSCHAANTVAVALFLSMVFRYCRMIVLTLAVWVLLNCYSRMYLGVHYPGDIVAGALVGLLAGLIAYRVTFAAVSFIMHKKPEPLSGCEIRVKCGEGVSVVPDSALFMLTGLFTVVVLFAVSVAGYYC</sequence>
<protein>
    <submittedName>
        <fullName evidence="1">Phosphatase PAP2 family protein</fullName>
    </submittedName>
</protein>
<evidence type="ECO:0000313" key="1">
    <source>
        <dbReference type="EMBL" id="THG54958.1"/>
    </source>
</evidence>
<evidence type="ECO:0000313" key="2">
    <source>
        <dbReference type="Proteomes" id="UP000305401"/>
    </source>
</evidence>
<comment type="caution">
    <text evidence="1">The sequence shown here is derived from an EMBL/GenBank/DDBJ whole genome shotgun (WGS) entry which is preliminary data.</text>
</comment>
<proteinExistence type="predicted"/>
<accession>A0AC61S8I4</accession>